<protein>
    <recommendedName>
        <fullName evidence="5">Endoplasmic reticulum resident protein 27</fullName>
    </recommendedName>
</protein>
<accession>A0A8C4Z2B5</accession>
<dbReference type="GeneID" id="115541101"/>
<evidence type="ECO:0000256" key="1">
    <source>
        <dbReference type="ARBA" id="ARBA00006347"/>
    </source>
</evidence>
<dbReference type="CDD" id="cd02981">
    <property type="entry name" value="PDI_b_family"/>
    <property type="match status" value="1"/>
</dbReference>
<feature type="chain" id="PRO_5045707772" description="Endoplasmic reticulum resident protein 27" evidence="2">
    <location>
        <begin position="17"/>
        <end position="255"/>
    </location>
</feature>
<dbReference type="GO" id="GO:0005783">
    <property type="term" value="C:endoplasmic reticulum"/>
    <property type="evidence" value="ECO:0007669"/>
    <property type="project" value="TreeGrafter"/>
</dbReference>
<dbReference type="Ensembl" id="ENSGMOT00000005732.2">
    <property type="protein sequence ID" value="ENSGMOP00000005566.2"/>
    <property type="gene ID" value="ENSGMOG00000005258.2"/>
</dbReference>
<dbReference type="GO" id="GO:0003756">
    <property type="term" value="F:protein disulfide isomerase activity"/>
    <property type="evidence" value="ECO:0007669"/>
    <property type="project" value="TreeGrafter"/>
</dbReference>
<reference evidence="3" key="2">
    <citation type="submission" date="2025-09" db="UniProtKB">
        <authorList>
            <consortium name="Ensembl"/>
        </authorList>
    </citation>
    <scope>IDENTIFICATION</scope>
</reference>
<gene>
    <name evidence="3" type="primary">erp27</name>
</gene>
<keyword evidence="4" id="KW-1185">Reference proteome</keyword>
<dbReference type="SUPFAM" id="SSF52833">
    <property type="entry name" value="Thioredoxin-like"/>
    <property type="match status" value="2"/>
</dbReference>
<organism evidence="3 4">
    <name type="scientific">Gadus morhua</name>
    <name type="common">Atlantic cod</name>
    <dbReference type="NCBI Taxonomy" id="8049"/>
    <lineage>
        <taxon>Eukaryota</taxon>
        <taxon>Metazoa</taxon>
        <taxon>Chordata</taxon>
        <taxon>Craniata</taxon>
        <taxon>Vertebrata</taxon>
        <taxon>Euteleostomi</taxon>
        <taxon>Actinopterygii</taxon>
        <taxon>Neopterygii</taxon>
        <taxon>Teleostei</taxon>
        <taxon>Neoteleostei</taxon>
        <taxon>Acanthomorphata</taxon>
        <taxon>Zeiogadaria</taxon>
        <taxon>Gadariae</taxon>
        <taxon>Gadiformes</taxon>
        <taxon>Gadoidei</taxon>
        <taxon>Gadidae</taxon>
        <taxon>Gadus</taxon>
    </lineage>
</organism>
<dbReference type="AlphaFoldDB" id="A0A8C4Z2B5"/>
<dbReference type="CDD" id="cd02982">
    <property type="entry name" value="PDI_b'_family"/>
    <property type="match status" value="1"/>
</dbReference>
<dbReference type="PANTHER" id="PTHR18929">
    <property type="entry name" value="PROTEIN DISULFIDE ISOMERASE"/>
    <property type="match status" value="1"/>
</dbReference>
<dbReference type="OrthoDB" id="8667660at2759"/>
<reference evidence="3" key="1">
    <citation type="submission" date="2025-08" db="UniProtKB">
        <authorList>
            <consortium name="Ensembl"/>
        </authorList>
    </citation>
    <scope>IDENTIFICATION</scope>
</reference>
<dbReference type="InterPro" id="IPR036249">
    <property type="entry name" value="Thioredoxin-like_sf"/>
</dbReference>
<sequence length="255" mass="27814">MLFPLLFPLLLSTASATETVDSAPLRLGDLKAAEAFIDSAEVVVVGFFESEESRGYKELLDSTKRVTTVPGAICMDKEVWAELGVSSDTIAIFRKADNSQENLVLSEAKKVDADGLVNFLTINEVRYVTEYNQVTAVGLFNSEVKVHLLLMVNRGTKEFTQLKEQLAALAPEFTGKLLFVLINGAVKSNLRSLGYFGLTSGDLPRVGIYDGGSDMKWLLPQGPVSSERVRSFCHAFLKGELKAEKQAGAQAKSEL</sequence>
<name>A0A8C4Z2B5_GADMO</name>
<dbReference type="RefSeq" id="XP_030208740.1">
    <property type="nucleotide sequence ID" value="XM_030352880.1"/>
</dbReference>
<dbReference type="Pfam" id="PF13848">
    <property type="entry name" value="Thioredoxin_6"/>
    <property type="match status" value="1"/>
</dbReference>
<evidence type="ECO:0000256" key="2">
    <source>
        <dbReference type="SAM" id="SignalP"/>
    </source>
</evidence>
<dbReference type="OMA" id="EESHGYK"/>
<keyword evidence="2" id="KW-0732">Signal</keyword>
<dbReference type="GO" id="GO:0006457">
    <property type="term" value="P:protein folding"/>
    <property type="evidence" value="ECO:0007669"/>
    <property type="project" value="TreeGrafter"/>
</dbReference>
<evidence type="ECO:0000313" key="4">
    <source>
        <dbReference type="Proteomes" id="UP000694546"/>
    </source>
</evidence>
<dbReference type="PANTHER" id="PTHR18929:SF253">
    <property type="entry name" value="ENDOPLASMIC RETICULUM RESIDENT PROTEIN 27"/>
    <property type="match status" value="1"/>
</dbReference>
<dbReference type="GeneTree" id="ENSGT00930000151058"/>
<dbReference type="Proteomes" id="UP000694546">
    <property type="component" value="Chromosome 3"/>
</dbReference>
<dbReference type="Gene3D" id="3.40.30.10">
    <property type="entry name" value="Glutaredoxin"/>
    <property type="match status" value="2"/>
</dbReference>
<feature type="signal peptide" evidence="2">
    <location>
        <begin position="1"/>
        <end position="16"/>
    </location>
</feature>
<dbReference type="GO" id="GO:0034976">
    <property type="term" value="P:response to endoplasmic reticulum stress"/>
    <property type="evidence" value="ECO:0007669"/>
    <property type="project" value="TreeGrafter"/>
</dbReference>
<evidence type="ECO:0008006" key="5">
    <source>
        <dbReference type="Google" id="ProtNLM"/>
    </source>
</evidence>
<evidence type="ECO:0000313" key="3">
    <source>
        <dbReference type="Ensembl" id="ENSGMOP00000005566.2"/>
    </source>
</evidence>
<comment type="similarity">
    <text evidence="1">Belongs to the protein disulfide isomerase family.</text>
</comment>
<proteinExistence type="inferred from homology"/>